<dbReference type="EMBL" id="FNZN01000005">
    <property type="protein sequence ID" value="SEL75264.1"/>
    <property type="molecule type" value="Genomic_DNA"/>
</dbReference>
<protein>
    <recommendedName>
        <fullName evidence="1">DUF1508 domain-containing protein</fullName>
    </recommendedName>
</protein>
<accession>A0A1H7STJ8</accession>
<sequence>MIKINKKKDGKFEFKLKSTNGKTLLKSVSFSSKEELDKTLKDFKDLKDTRTIFFERKTNTEGKFLVELKNQNGQTLGSSGLYTSEAGMENGILNISNSLELNLQ</sequence>
<dbReference type="SUPFAM" id="SSF160113">
    <property type="entry name" value="YegP-like"/>
    <property type="match status" value="2"/>
</dbReference>
<dbReference type="AlphaFoldDB" id="A0A1H7STJ8"/>
<dbReference type="InterPro" id="IPR010879">
    <property type="entry name" value="DUF1508"/>
</dbReference>
<feature type="domain" description="DUF1508" evidence="1">
    <location>
        <begin position="61"/>
        <end position="95"/>
    </location>
</feature>
<dbReference type="STRING" id="228957.SAMN04488008_10599"/>
<name>A0A1H7STJ8_9FLAO</name>
<proteinExistence type="predicted"/>
<dbReference type="PANTHER" id="PTHR40606:SF1">
    <property type="entry name" value="UPF0339 PROTEIN YEGP"/>
    <property type="match status" value="1"/>
</dbReference>
<dbReference type="InterPro" id="IPR036913">
    <property type="entry name" value="YegP-like_sf"/>
</dbReference>
<dbReference type="Pfam" id="PF07411">
    <property type="entry name" value="DUF1508"/>
    <property type="match status" value="1"/>
</dbReference>
<dbReference type="PANTHER" id="PTHR40606">
    <property type="match status" value="1"/>
</dbReference>
<evidence type="ECO:0000313" key="2">
    <source>
        <dbReference type="EMBL" id="SEL75264.1"/>
    </source>
</evidence>
<dbReference type="RefSeq" id="WP_091624719.1">
    <property type="nucleotide sequence ID" value="NZ_FNZN01000005.1"/>
</dbReference>
<dbReference type="OrthoDB" id="9802792at2"/>
<gene>
    <name evidence="2" type="ORF">SAMN04488008_10599</name>
</gene>
<dbReference type="Gene3D" id="2.30.29.80">
    <property type="match status" value="1"/>
</dbReference>
<evidence type="ECO:0000313" key="3">
    <source>
        <dbReference type="Proteomes" id="UP000198990"/>
    </source>
</evidence>
<evidence type="ECO:0000259" key="1">
    <source>
        <dbReference type="Pfam" id="PF07411"/>
    </source>
</evidence>
<keyword evidence="3" id="KW-1185">Reference proteome</keyword>
<dbReference type="InterPro" id="IPR051141">
    <property type="entry name" value="UPF0339_domain"/>
</dbReference>
<organism evidence="2 3">
    <name type="scientific">Maribacter orientalis</name>
    <dbReference type="NCBI Taxonomy" id="228957"/>
    <lineage>
        <taxon>Bacteria</taxon>
        <taxon>Pseudomonadati</taxon>
        <taxon>Bacteroidota</taxon>
        <taxon>Flavobacteriia</taxon>
        <taxon>Flavobacteriales</taxon>
        <taxon>Flavobacteriaceae</taxon>
        <taxon>Maribacter</taxon>
    </lineage>
</organism>
<reference evidence="3" key="1">
    <citation type="submission" date="2016-10" db="EMBL/GenBank/DDBJ databases">
        <authorList>
            <person name="Varghese N."/>
            <person name="Submissions S."/>
        </authorList>
    </citation>
    <scope>NUCLEOTIDE SEQUENCE [LARGE SCALE GENOMIC DNA]</scope>
    <source>
        <strain evidence="3">DSM 16471</strain>
    </source>
</reference>
<dbReference type="Proteomes" id="UP000198990">
    <property type="component" value="Unassembled WGS sequence"/>
</dbReference>